<dbReference type="EMBL" id="AMYD01001967">
    <property type="protein sequence ID" value="EQB50748.1"/>
    <property type="molecule type" value="Genomic_DNA"/>
</dbReference>
<sequence>MTIDLTVRRFF</sequence>
<gene>
    <name evidence="1" type="ORF">CGLO_09783</name>
</gene>
<organism evidence="1 2">
    <name type="scientific">Colletotrichum gloeosporioides (strain Cg-14)</name>
    <name type="common">Anthracnose fungus</name>
    <name type="synonym">Glomerella cingulata</name>
    <dbReference type="NCBI Taxonomy" id="1237896"/>
    <lineage>
        <taxon>Eukaryota</taxon>
        <taxon>Fungi</taxon>
        <taxon>Dikarya</taxon>
        <taxon>Ascomycota</taxon>
        <taxon>Pezizomycotina</taxon>
        <taxon>Sordariomycetes</taxon>
        <taxon>Hypocreomycetidae</taxon>
        <taxon>Glomerellales</taxon>
        <taxon>Glomerellaceae</taxon>
        <taxon>Colletotrichum</taxon>
        <taxon>Colletotrichum gloeosporioides species complex</taxon>
    </lineage>
</organism>
<proteinExistence type="predicted"/>
<dbReference type="HOGENOM" id="CLU_3437647_0_0_1"/>
<accession>T0KCS8</accession>
<dbReference type="Proteomes" id="UP000015530">
    <property type="component" value="Unassembled WGS sequence"/>
</dbReference>
<evidence type="ECO:0000313" key="2">
    <source>
        <dbReference type="Proteomes" id="UP000015530"/>
    </source>
</evidence>
<protein>
    <submittedName>
        <fullName evidence="1">Uncharacterized protein</fullName>
    </submittedName>
</protein>
<comment type="caution">
    <text evidence="1">The sequence shown here is derived from an EMBL/GenBank/DDBJ whole genome shotgun (WGS) entry which is preliminary data.</text>
</comment>
<reference evidence="2" key="1">
    <citation type="journal article" date="2013" name="Mol. Plant Microbe Interact.">
        <title>Global aspects of pacC regulation of pathogenicity genes in Colletotrichum gloeosporioides as revealed by transcriptome analysis.</title>
        <authorList>
            <person name="Alkan N."/>
            <person name="Meng X."/>
            <person name="Friedlander G."/>
            <person name="Reuveni E."/>
            <person name="Sukno S."/>
            <person name="Sherman A."/>
            <person name="Thon M."/>
            <person name="Fluhr R."/>
            <person name="Prusky D."/>
        </authorList>
    </citation>
    <scope>NUCLEOTIDE SEQUENCE [LARGE SCALE GENOMIC DNA]</scope>
    <source>
        <strain evidence="2">Cg-14</strain>
    </source>
</reference>
<evidence type="ECO:0000313" key="1">
    <source>
        <dbReference type="EMBL" id="EQB50748.1"/>
    </source>
</evidence>
<name>T0KCS8_COLGC</name>